<dbReference type="STRING" id="1081103.A0A0B2WUV0"/>
<evidence type="ECO:0000256" key="1">
    <source>
        <dbReference type="SAM" id="MobiDB-lite"/>
    </source>
</evidence>
<evidence type="ECO:0000256" key="2">
    <source>
        <dbReference type="SAM" id="SignalP"/>
    </source>
</evidence>
<dbReference type="InterPro" id="IPR038765">
    <property type="entry name" value="Papain-like_cys_pep_sf"/>
</dbReference>
<dbReference type="Proteomes" id="UP000030816">
    <property type="component" value="Unassembled WGS sequence"/>
</dbReference>
<keyword evidence="2" id="KW-0732">Signal</keyword>
<feature type="compositionally biased region" description="Gly residues" evidence="1">
    <location>
        <begin position="164"/>
        <end position="179"/>
    </location>
</feature>
<name>A0A0B2WUV0_METAS</name>
<dbReference type="SUPFAM" id="SSF54001">
    <property type="entry name" value="Cysteine proteinases"/>
    <property type="match status" value="1"/>
</dbReference>
<feature type="region of interest" description="Disordered" evidence="1">
    <location>
        <begin position="66"/>
        <end position="189"/>
    </location>
</feature>
<feature type="domain" description="Peptidase C51" evidence="3">
    <location>
        <begin position="181"/>
        <end position="307"/>
    </location>
</feature>
<dbReference type="OrthoDB" id="5358886at2759"/>
<sequence length="316" mass="32043">MKLTTYTASLVFVQGLSVALPLVDNDVINLDNAAQTANDLSNGVSVVTSPSNLQNGGGDSFIPNLQNGGGNPFIPSAQADPSQPNLLNGLLGGGVPNGLDKMLSGSTASNGFPPGSLGPSGGPQLVPGNSLDSSPDMPNDITAGPGTGNGPVGQPGSMSNQPGGPAGGQGGGQGEGAGAVGDDFPLRDKCNMENPGSAGMDLDCQCTKFVEWRLESRYKFPVKQTGPWPDANQWAGRASAQGIPVDGNPTPGCVAQTTKGEFGHVAMVAEVDPSGGQITVEDYNGQGGPGRYGKYTVPVSNFENYIHFEKSQGARG</sequence>
<dbReference type="HOGENOM" id="CLU_093547_0_0_1"/>
<protein>
    <submittedName>
        <fullName evidence="4">Choline binding protein D</fullName>
    </submittedName>
</protein>
<evidence type="ECO:0000313" key="4">
    <source>
        <dbReference type="EMBL" id="KHN97399.1"/>
    </source>
</evidence>
<dbReference type="InterPro" id="IPR007921">
    <property type="entry name" value="CHAP_dom"/>
</dbReference>
<organism evidence="4 5">
    <name type="scientific">Metarhizium album (strain ARSEF 1941)</name>
    <dbReference type="NCBI Taxonomy" id="1081103"/>
    <lineage>
        <taxon>Eukaryota</taxon>
        <taxon>Fungi</taxon>
        <taxon>Dikarya</taxon>
        <taxon>Ascomycota</taxon>
        <taxon>Pezizomycotina</taxon>
        <taxon>Sordariomycetes</taxon>
        <taxon>Hypocreomycetidae</taxon>
        <taxon>Hypocreales</taxon>
        <taxon>Clavicipitaceae</taxon>
        <taxon>Metarhizium</taxon>
    </lineage>
</organism>
<dbReference type="Gene3D" id="3.90.1720.10">
    <property type="entry name" value="endopeptidase domain like (from Nostoc punctiforme)"/>
    <property type="match status" value="1"/>
</dbReference>
<proteinExistence type="predicted"/>
<evidence type="ECO:0000313" key="5">
    <source>
        <dbReference type="Proteomes" id="UP000030816"/>
    </source>
</evidence>
<keyword evidence="5" id="KW-1185">Reference proteome</keyword>
<gene>
    <name evidence="4" type="ORF">MAM_04996</name>
</gene>
<reference evidence="4 5" key="1">
    <citation type="journal article" date="2014" name="Proc. Natl. Acad. Sci. U.S.A.">
        <title>Trajectory and genomic determinants of fungal-pathogen speciation and host adaptation.</title>
        <authorList>
            <person name="Hu X."/>
            <person name="Xiao G."/>
            <person name="Zheng P."/>
            <person name="Shang Y."/>
            <person name="Su Y."/>
            <person name="Zhang X."/>
            <person name="Liu X."/>
            <person name="Zhan S."/>
            <person name="St Leger R.J."/>
            <person name="Wang C."/>
        </authorList>
    </citation>
    <scope>NUCLEOTIDE SEQUENCE [LARGE SCALE GENOMIC DNA]</scope>
    <source>
        <strain evidence="4 5">ARSEF 1941</strain>
    </source>
</reference>
<dbReference type="PROSITE" id="PS50911">
    <property type="entry name" value="CHAP"/>
    <property type="match status" value="1"/>
</dbReference>
<feature type="compositionally biased region" description="Low complexity" evidence="1">
    <location>
        <begin position="113"/>
        <end position="128"/>
    </location>
</feature>
<dbReference type="RefSeq" id="XP_040678465.1">
    <property type="nucleotide sequence ID" value="XM_040823794.1"/>
</dbReference>
<dbReference type="Pfam" id="PF05257">
    <property type="entry name" value="CHAP"/>
    <property type="match status" value="1"/>
</dbReference>
<feature type="signal peptide" evidence="2">
    <location>
        <begin position="1"/>
        <end position="19"/>
    </location>
</feature>
<dbReference type="EMBL" id="AZHE01000011">
    <property type="protein sequence ID" value="KHN97399.1"/>
    <property type="molecule type" value="Genomic_DNA"/>
</dbReference>
<evidence type="ECO:0000259" key="3">
    <source>
        <dbReference type="PROSITE" id="PS50911"/>
    </source>
</evidence>
<accession>A0A0B2WUV0</accession>
<dbReference type="AlphaFoldDB" id="A0A0B2WUV0"/>
<feature type="chain" id="PRO_5002078544" evidence="2">
    <location>
        <begin position="20"/>
        <end position="316"/>
    </location>
</feature>
<comment type="caution">
    <text evidence="4">The sequence shown here is derived from an EMBL/GenBank/DDBJ whole genome shotgun (WGS) entry which is preliminary data.</text>
</comment>
<dbReference type="GeneID" id="63739451"/>